<dbReference type="AlphaFoldDB" id="A0A0R3LSD1"/>
<evidence type="ECO:0000313" key="3">
    <source>
        <dbReference type="Proteomes" id="UP000051913"/>
    </source>
</evidence>
<sequence length="194" mass="22706">MVLDLGGGAGDHFHSVFPAHKRVVVADILEDHLNLARQRYGYDTLQLRDEDVTLPFSDKQFDVVFCSSVIQEVTGPKSRIDRIMNDADFDKVARQHQWVFAGEIRRIAKKYYVQTPYKYFIIEPHSWLPGFIVFLPRHMLVRLLRFTNTTFWPTRSHPVWRLLTIGEFSKMFPDATIEREWSFGFVKSLMAIKA</sequence>
<dbReference type="CDD" id="cd02440">
    <property type="entry name" value="AdoMet_MTases"/>
    <property type="match status" value="1"/>
</dbReference>
<dbReference type="EMBL" id="LLXX01000047">
    <property type="protein sequence ID" value="KRR10828.1"/>
    <property type="molecule type" value="Genomic_DNA"/>
</dbReference>
<keyword evidence="3" id="KW-1185">Reference proteome</keyword>
<protein>
    <recommendedName>
        <fullName evidence="1">Methyltransferase type 11 domain-containing protein</fullName>
    </recommendedName>
</protein>
<dbReference type="SUPFAM" id="SSF53335">
    <property type="entry name" value="S-adenosyl-L-methionine-dependent methyltransferases"/>
    <property type="match status" value="1"/>
</dbReference>
<dbReference type="Gene3D" id="3.40.50.150">
    <property type="entry name" value="Vaccinia Virus protein VP39"/>
    <property type="match status" value="1"/>
</dbReference>
<dbReference type="InterPro" id="IPR013216">
    <property type="entry name" value="Methyltransf_11"/>
</dbReference>
<proteinExistence type="predicted"/>
<name>A0A0R3LSD1_9BRAD</name>
<organism evidence="2 3">
    <name type="scientific">Bradyrhizobium valentinum</name>
    <dbReference type="NCBI Taxonomy" id="1518501"/>
    <lineage>
        <taxon>Bacteria</taxon>
        <taxon>Pseudomonadati</taxon>
        <taxon>Pseudomonadota</taxon>
        <taxon>Alphaproteobacteria</taxon>
        <taxon>Hyphomicrobiales</taxon>
        <taxon>Nitrobacteraceae</taxon>
        <taxon>Bradyrhizobium</taxon>
    </lineage>
</organism>
<reference evidence="2 3" key="1">
    <citation type="submission" date="2014-03" db="EMBL/GenBank/DDBJ databases">
        <title>Bradyrhizobium valentinum sp. nov., isolated from effective nodules of Lupinus mariae-josephae, a lupine endemic of basic-lime soils in Eastern Spain.</title>
        <authorList>
            <person name="Duran D."/>
            <person name="Rey L."/>
            <person name="Navarro A."/>
            <person name="Busquets A."/>
            <person name="Imperial J."/>
            <person name="Ruiz-Argueso T."/>
        </authorList>
    </citation>
    <scope>NUCLEOTIDE SEQUENCE [LARGE SCALE GENOMIC DNA]</scope>
    <source>
        <strain evidence="2 3">LmjM3</strain>
    </source>
</reference>
<dbReference type="GO" id="GO:0008757">
    <property type="term" value="F:S-adenosylmethionine-dependent methyltransferase activity"/>
    <property type="evidence" value="ECO:0007669"/>
    <property type="project" value="InterPro"/>
</dbReference>
<gene>
    <name evidence="2" type="ORF">CP49_22050</name>
</gene>
<evidence type="ECO:0000259" key="1">
    <source>
        <dbReference type="Pfam" id="PF08241"/>
    </source>
</evidence>
<comment type="caution">
    <text evidence="2">The sequence shown here is derived from an EMBL/GenBank/DDBJ whole genome shotgun (WGS) entry which is preliminary data.</text>
</comment>
<accession>A0A0R3LSD1</accession>
<feature type="domain" description="Methyltransferase type 11" evidence="1">
    <location>
        <begin position="3"/>
        <end position="78"/>
    </location>
</feature>
<evidence type="ECO:0000313" key="2">
    <source>
        <dbReference type="EMBL" id="KRR10828.1"/>
    </source>
</evidence>
<dbReference type="Proteomes" id="UP000051913">
    <property type="component" value="Unassembled WGS sequence"/>
</dbReference>
<dbReference type="Pfam" id="PF08241">
    <property type="entry name" value="Methyltransf_11"/>
    <property type="match status" value="1"/>
</dbReference>
<dbReference type="InterPro" id="IPR029063">
    <property type="entry name" value="SAM-dependent_MTases_sf"/>
</dbReference>